<protein>
    <submittedName>
        <fullName evidence="2">Kinase-like protein</fullName>
    </submittedName>
</protein>
<dbReference type="SUPFAM" id="SSF56112">
    <property type="entry name" value="Protein kinase-like (PK-like)"/>
    <property type="match status" value="1"/>
</dbReference>
<keyword evidence="2" id="KW-0808">Transferase</keyword>
<dbReference type="PROSITE" id="PS00108">
    <property type="entry name" value="PROTEIN_KINASE_ST"/>
    <property type="match status" value="1"/>
</dbReference>
<dbReference type="Proteomes" id="UP000250266">
    <property type="component" value="Unassembled WGS sequence"/>
</dbReference>
<feature type="non-terminal residue" evidence="2">
    <location>
        <position position="140"/>
    </location>
</feature>
<reference evidence="2 3" key="1">
    <citation type="journal article" date="2016" name="Nat. Commun.">
        <title>Ectomycorrhizal ecology is imprinted in the genome of the dominant symbiotic fungus Cenococcum geophilum.</title>
        <authorList>
            <consortium name="DOE Joint Genome Institute"/>
            <person name="Peter M."/>
            <person name="Kohler A."/>
            <person name="Ohm R.A."/>
            <person name="Kuo A."/>
            <person name="Krutzmann J."/>
            <person name="Morin E."/>
            <person name="Arend M."/>
            <person name="Barry K.W."/>
            <person name="Binder M."/>
            <person name="Choi C."/>
            <person name="Clum A."/>
            <person name="Copeland A."/>
            <person name="Grisel N."/>
            <person name="Haridas S."/>
            <person name="Kipfer T."/>
            <person name="LaButti K."/>
            <person name="Lindquist E."/>
            <person name="Lipzen A."/>
            <person name="Maire R."/>
            <person name="Meier B."/>
            <person name="Mihaltcheva S."/>
            <person name="Molinier V."/>
            <person name="Murat C."/>
            <person name="Poggeler S."/>
            <person name="Quandt C.A."/>
            <person name="Sperisen C."/>
            <person name="Tritt A."/>
            <person name="Tisserant E."/>
            <person name="Crous P.W."/>
            <person name="Henrissat B."/>
            <person name="Nehls U."/>
            <person name="Egli S."/>
            <person name="Spatafora J.W."/>
            <person name="Grigoriev I.V."/>
            <person name="Martin F.M."/>
        </authorList>
    </citation>
    <scope>NUCLEOTIDE SEQUENCE [LARGE SCALE GENOMIC DNA]</scope>
    <source>
        <strain evidence="2 3">CBS 459.81</strain>
    </source>
</reference>
<dbReference type="GO" id="GO:0004672">
    <property type="term" value="F:protein kinase activity"/>
    <property type="evidence" value="ECO:0007669"/>
    <property type="project" value="InterPro"/>
</dbReference>
<dbReference type="Gene3D" id="1.10.510.10">
    <property type="entry name" value="Transferase(Phosphotransferase) domain 1"/>
    <property type="match status" value="1"/>
</dbReference>
<gene>
    <name evidence="2" type="ORF">K432DRAFT_269005</name>
</gene>
<dbReference type="InterPro" id="IPR000719">
    <property type="entry name" value="Prot_kinase_dom"/>
</dbReference>
<evidence type="ECO:0000313" key="2">
    <source>
        <dbReference type="EMBL" id="OCK73089.1"/>
    </source>
</evidence>
<dbReference type="InterPro" id="IPR011009">
    <property type="entry name" value="Kinase-like_dom_sf"/>
</dbReference>
<dbReference type="GO" id="GO:0007165">
    <property type="term" value="P:signal transduction"/>
    <property type="evidence" value="ECO:0007669"/>
    <property type="project" value="TreeGrafter"/>
</dbReference>
<proteinExistence type="predicted"/>
<dbReference type="PANTHER" id="PTHR48011:SF4">
    <property type="entry name" value="MITOGEN-ACTIVATED PROTEIN KINASE KINASE KINASE 19"/>
    <property type="match status" value="1"/>
</dbReference>
<dbReference type="InterPro" id="IPR008271">
    <property type="entry name" value="Ser/Thr_kinase_AS"/>
</dbReference>
<evidence type="ECO:0000313" key="3">
    <source>
        <dbReference type="Proteomes" id="UP000250266"/>
    </source>
</evidence>
<keyword evidence="3" id="KW-1185">Reference proteome</keyword>
<accession>A0A8E2DWV6</accession>
<dbReference type="SMART" id="SM00220">
    <property type="entry name" value="S_TKc"/>
    <property type="match status" value="1"/>
</dbReference>
<keyword evidence="2" id="KW-0418">Kinase</keyword>
<dbReference type="AlphaFoldDB" id="A0A8E2DWV6"/>
<dbReference type="Pfam" id="PF00069">
    <property type="entry name" value="Pkinase"/>
    <property type="match status" value="1"/>
</dbReference>
<organism evidence="2 3">
    <name type="scientific">Lepidopterella palustris CBS 459.81</name>
    <dbReference type="NCBI Taxonomy" id="1314670"/>
    <lineage>
        <taxon>Eukaryota</taxon>
        <taxon>Fungi</taxon>
        <taxon>Dikarya</taxon>
        <taxon>Ascomycota</taxon>
        <taxon>Pezizomycotina</taxon>
        <taxon>Dothideomycetes</taxon>
        <taxon>Pleosporomycetidae</taxon>
        <taxon>Mytilinidiales</taxon>
        <taxon>Argynnaceae</taxon>
        <taxon>Lepidopterella</taxon>
    </lineage>
</organism>
<dbReference type="OrthoDB" id="4062651at2759"/>
<dbReference type="EMBL" id="KV745984">
    <property type="protein sequence ID" value="OCK73089.1"/>
    <property type="molecule type" value="Genomic_DNA"/>
</dbReference>
<feature type="domain" description="Protein kinase" evidence="1">
    <location>
        <begin position="1"/>
        <end position="140"/>
    </location>
</feature>
<dbReference type="GO" id="GO:0005524">
    <property type="term" value="F:ATP binding"/>
    <property type="evidence" value="ECO:0007669"/>
    <property type="project" value="InterPro"/>
</dbReference>
<sequence length="140" mass="15663">IIMSPAADCNLAGYYDRCVEKDYSSDMLEPIKMWFSCLSAGLGYLHANRIRHKDIKPQNILVKDGNVLFTDFGITKDFTSPDKLTSSTEGYTPKTPMYCPPEAANEGRREFPADIFSLGCVFAEMATILAHRSVPSFCDY</sequence>
<dbReference type="PROSITE" id="PS50011">
    <property type="entry name" value="PROTEIN_KINASE_DOM"/>
    <property type="match status" value="1"/>
</dbReference>
<dbReference type="PANTHER" id="PTHR48011">
    <property type="entry name" value="CCR4-NOT TRANSCRIPTIONAL COMPLEX SUBUNIT CAF120-RELATED"/>
    <property type="match status" value="1"/>
</dbReference>
<evidence type="ECO:0000259" key="1">
    <source>
        <dbReference type="PROSITE" id="PS50011"/>
    </source>
</evidence>
<feature type="non-terminal residue" evidence="2">
    <location>
        <position position="1"/>
    </location>
</feature>
<name>A0A8E2DWV6_9PEZI</name>
<dbReference type="InterPro" id="IPR052751">
    <property type="entry name" value="Plant_MAPKKK"/>
</dbReference>
<dbReference type="CDD" id="cd00180">
    <property type="entry name" value="PKc"/>
    <property type="match status" value="1"/>
</dbReference>